<accession>A0A0C3C5N2</accession>
<evidence type="ECO:0000313" key="2">
    <source>
        <dbReference type="EMBL" id="KIM44145.1"/>
    </source>
</evidence>
<evidence type="ECO:0000256" key="1">
    <source>
        <dbReference type="SAM" id="MobiDB-lite"/>
    </source>
</evidence>
<evidence type="ECO:0000313" key="3">
    <source>
        <dbReference type="Proteomes" id="UP000053424"/>
    </source>
</evidence>
<protein>
    <submittedName>
        <fullName evidence="2">Uncharacterized protein</fullName>
    </submittedName>
</protein>
<organism evidence="2 3">
    <name type="scientific">Hebeloma cylindrosporum</name>
    <dbReference type="NCBI Taxonomy" id="76867"/>
    <lineage>
        <taxon>Eukaryota</taxon>
        <taxon>Fungi</taxon>
        <taxon>Dikarya</taxon>
        <taxon>Basidiomycota</taxon>
        <taxon>Agaricomycotina</taxon>
        <taxon>Agaricomycetes</taxon>
        <taxon>Agaricomycetidae</taxon>
        <taxon>Agaricales</taxon>
        <taxon>Agaricineae</taxon>
        <taxon>Hymenogastraceae</taxon>
        <taxon>Hebeloma</taxon>
    </lineage>
</organism>
<sequence>MDQLPMLAKYFRQLDKTQHKFNVCEALYSKAEDSTKPCWSQSIRRTTRGRKGIQLNPEANSDGPCSYTV</sequence>
<dbReference type="HOGENOM" id="CLU_2776220_0_0_1"/>
<reference evidence="2 3" key="1">
    <citation type="submission" date="2014-04" db="EMBL/GenBank/DDBJ databases">
        <authorList>
            <consortium name="DOE Joint Genome Institute"/>
            <person name="Kuo A."/>
            <person name="Gay G."/>
            <person name="Dore J."/>
            <person name="Kohler A."/>
            <person name="Nagy L.G."/>
            <person name="Floudas D."/>
            <person name="Copeland A."/>
            <person name="Barry K.W."/>
            <person name="Cichocki N."/>
            <person name="Veneault-Fourrey C."/>
            <person name="LaButti K."/>
            <person name="Lindquist E.A."/>
            <person name="Lipzen A."/>
            <person name="Lundell T."/>
            <person name="Morin E."/>
            <person name="Murat C."/>
            <person name="Sun H."/>
            <person name="Tunlid A."/>
            <person name="Henrissat B."/>
            <person name="Grigoriev I.V."/>
            <person name="Hibbett D.S."/>
            <person name="Martin F."/>
            <person name="Nordberg H.P."/>
            <person name="Cantor M.N."/>
            <person name="Hua S.X."/>
        </authorList>
    </citation>
    <scope>NUCLEOTIDE SEQUENCE [LARGE SCALE GENOMIC DNA]</scope>
    <source>
        <strain evidence="3">h7</strain>
    </source>
</reference>
<gene>
    <name evidence="2" type="ORF">M413DRAFT_375735</name>
</gene>
<dbReference type="AlphaFoldDB" id="A0A0C3C5N2"/>
<feature type="region of interest" description="Disordered" evidence="1">
    <location>
        <begin position="49"/>
        <end position="69"/>
    </location>
</feature>
<proteinExistence type="predicted"/>
<dbReference type="EMBL" id="KN831774">
    <property type="protein sequence ID" value="KIM44145.1"/>
    <property type="molecule type" value="Genomic_DNA"/>
</dbReference>
<keyword evidence="3" id="KW-1185">Reference proteome</keyword>
<dbReference type="Proteomes" id="UP000053424">
    <property type="component" value="Unassembled WGS sequence"/>
</dbReference>
<reference evidence="3" key="2">
    <citation type="submission" date="2015-01" db="EMBL/GenBank/DDBJ databases">
        <title>Evolutionary Origins and Diversification of the Mycorrhizal Mutualists.</title>
        <authorList>
            <consortium name="DOE Joint Genome Institute"/>
            <consortium name="Mycorrhizal Genomics Consortium"/>
            <person name="Kohler A."/>
            <person name="Kuo A."/>
            <person name="Nagy L.G."/>
            <person name="Floudas D."/>
            <person name="Copeland A."/>
            <person name="Barry K.W."/>
            <person name="Cichocki N."/>
            <person name="Veneault-Fourrey C."/>
            <person name="LaButti K."/>
            <person name="Lindquist E.A."/>
            <person name="Lipzen A."/>
            <person name="Lundell T."/>
            <person name="Morin E."/>
            <person name="Murat C."/>
            <person name="Riley R."/>
            <person name="Ohm R."/>
            <person name="Sun H."/>
            <person name="Tunlid A."/>
            <person name="Henrissat B."/>
            <person name="Grigoriev I.V."/>
            <person name="Hibbett D.S."/>
            <person name="Martin F."/>
        </authorList>
    </citation>
    <scope>NUCLEOTIDE SEQUENCE [LARGE SCALE GENOMIC DNA]</scope>
    <source>
        <strain evidence="3">h7</strain>
    </source>
</reference>
<name>A0A0C3C5N2_HEBCY</name>